<evidence type="ECO:0000313" key="2">
    <source>
        <dbReference type="Proteomes" id="UP001556367"/>
    </source>
</evidence>
<reference evidence="2" key="1">
    <citation type="submission" date="2024-06" db="EMBL/GenBank/DDBJ databases">
        <title>Multi-omics analyses provide insights into the biosynthesis of the anticancer antibiotic pleurotin in Hohenbuehelia grisea.</title>
        <authorList>
            <person name="Weaver J.A."/>
            <person name="Alberti F."/>
        </authorList>
    </citation>
    <scope>NUCLEOTIDE SEQUENCE [LARGE SCALE GENOMIC DNA]</scope>
    <source>
        <strain evidence="2">T-177</strain>
    </source>
</reference>
<dbReference type="Proteomes" id="UP001556367">
    <property type="component" value="Unassembled WGS sequence"/>
</dbReference>
<keyword evidence="2" id="KW-1185">Reference proteome</keyword>
<proteinExistence type="predicted"/>
<accession>A0ABR3JFH3</accession>
<gene>
    <name evidence="1" type="ORF">HGRIS_003383</name>
</gene>
<dbReference type="EMBL" id="JASNQZ010000007">
    <property type="protein sequence ID" value="KAL0954399.1"/>
    <property type="molecule type" value="Genomic_DNA"/>
</dbReference>
<organism evidence="1 2">
    <name type="scientific">Hohenbuehelia grisea</name>
    <dbReference type="NCBI Taxonomy" id="104357"/>
    <lineage>
        <taxon>Eukaryota</taxon>
        <taxon>Fungi</taxon>
        <taxon>Dikarya</taxon>
        <taxon>Basidiomycota</taxon>
        <taxon>Agaricomycotina</taxon>
        <taxon>Agaricomycetes</taxon>
        <taxon>Agaricomycetidae</taxon>
        <taxon>Agaricales</taxon>
        <taxon>Pleurotineae</taxon>
        <taxon>Pleurotaceae</taxon>
        <taxon>Hohenbuehelia</taxon>
    </lineage>
</organism>
<sequence>MDGQYMVPELNLRVTTLWHSSKPEVCFLMDLPAADEFGKMEAVKSIVGQCLIDFQSFIKAQLFESCTADSDIHNVGDLTLTLIQSTQLQPTLQLFIRVAFLRWHVTQYPKLAENSWWPRVDTTLDNLRTTFRTEADINNQLLIKYQNDKKQYGDPASSACRPVAVANISVWQRTIGLHAARCEKGQAGSVKRRKRKNTELS</sequence>
<name>A0ABR3JFH3_9AGAR</name>
<protein>
    <submittedName>
        <fullName evidence="1">Uncharacterized protein</fullName>
    </submittedName>
</protein>
<comment type="caution">
    <text evidence="1">The sequence shown here is derived from an EMBL/GenBank/DDBJ whole genome shotgun (WGS) entry which is preliminary data.</text>
</comment>
<evidence type="ECO:0000313" key="1">
    <source>
        <dbReference type="EMBL" id="KAL0954399.1"/>
    </source>
</evidence>